<keyword evidence="1" id="KW-0472">Membrane</keyword>
<feature type="domain" description="Beta-galactosidase beta-sandwich" evidence="2">
    <location>
        <begin position="76"/>
        <end position="131"/>
    </location>
</feature>
<dbReference type="AlphaFoldDB" id="A0A9Q1GX99"/>
<comment type="caution">
    <text evidence="3">The sequence shown here is derived from an EMBL/GenBank/DDBJ whole genome shotgun (WGS) entry which is preliminary data.</text>
</comment>
<proteinExistence type="predicted"/>
<dbReference type="EMBL" id="JAKOGI010001098">
    <property type="protein sequence ID" value="KAJ8427768.1"/>
    <property type="molecule type" value="Genomic_DNA"/>
</dbReference>
<name>A0A9Q1GX99_9CARY</name>
<reference evidence="3" key="1">
    <citation type="submission" date="2022-04" db="EMBL/GenBank/DDBJ databases">
        <title>Carnegiea gigantea Genome sequencing and assembly v2.</title>
        <authorList>
            <person name="Copetti D."/>
            <person name="Sanderson M.J."/>
            <person name="Burquez A."/>
            <person name="Wojciechowski M.F."/>
        </authorList>
    </citation>
    <scope>NUCLEOTIDE SEQUENCE</scope>
    <source>
        <strain evidence="3">SGP5-SGP5p</strain>
        <tissue evidence="3">Aerial part</tissue>
    </source>
</reference>
<dbReference type="Pfam" id="PF17834">
    <property type="entry name" value="GHD"/>
    <property type="match status" value="1"/>
</dbReference>
<keyword evidence="1" id="KW-1133">Transmembrane helix</keyword>
<protein>
    <recommendedName>
        <fullName evidence="2">Beta-galactosidase beta-sandwich domain-containing protein</fullName>
    </recommendedName>
</protein>
<sequence>MMAFFKASHVISSLTSYLSCSWLVFCIFKVILICLKVLQLCCVATILLILSQYSFLSAFGINPSIHFGSHIKIVMQANVYTDSSGIFAGFISNAGNKTSAVVESRNEMYHLLALSVSILLDCKNVVYNTTKGVQSSGQFDFDFLESVNHPQEIKP</sequence>
<keyword evidence="4" id="KW-1185">Reference proteome</keyword>
<evidence type="ECO:0000259" key="2">
    <source>
        <dbReference type="Pfam" id="PF17834"/>
    </source>
</evidence>
<evidence type="ECO:0000256" key="1">
    <source>
        <dbReference type="SAM" id="Phobius"/>
    </source>
</evidence>
<organism evidence="3 4">
    <name type="scientific">Carnegiea gigantea</name>
    <dbReference type="NCBI Taxonomy" id="171969"/>
    <lineage>
        <taxon>Eukaryota</taxon>
        <taxon>Viridiplantae</taxon>
        <taxon>Streptophyta</taxon>
        <taxon>Embryophyta</taxon>
        <taxon>Tracheophyta</taxon>
        <taxon>Spermatophyta</taxon>
        <taxon>Magnoliopsida</taxon>
        <taxon>eudicotyledons</taxon>
        <taxon>Gunneridae</taxon>
        <taxon>Pentapetalae</taxon>
        <taxon>Caryophyllales</taxon>
        <taxon>Cactineae</taxon>
        <taxon>Cactaceae</taxon>
        <taxon>Cactoideae</taxon>
        <taxon>Echinocereeae</taxon>
        <taxon>Carnegiea</taxon>
    </lineage>
</organism>
<gene>
    <name evidence="3" type="ORF">Cgig2_010617</name>
</gene>
<evidence type="ECO:0000313" key="3">
    <source>
        <dbReference type="EMBL" id="KAJ8427768.1"/>
    </source>
</evidence>
<feature type="transmembrane region" description="Helical" evidence="1">
    <location>
        <begin position="22"/>
        <end position="50"/>
    </location>
</feature>
<dbReference type="Proteomes" id="UP001153076">
    <property type="component" value="Unassembled WGS sequence"/>
</dbReference>
<keyword evidence="1" id="KW-0812">Transmembrane</keyword>
<evidence type="ECO:0000313" key="4">
    <source>
        <dbReference type="Proteomes" id="UP001153076"/>
    </source>
</evidence>
<dbReference type="InterPro" id="IPR041392">
    <property type="entry name" value="GHD"/>
</dbReference>
<accession>A0A9Q1GX99</accession>